<evidence type="ECO:0000256" key="7">
    <source>
        <dbReference type="ARBA" id="ARBA00022989"/>
    </source>
</evidence>
<dbReference type="AlphaFoldDB" id="A0A8H5QCT8"/>
<dbReference type="OrthoDB" id="2124077at2759"/>
<organism evidence="10 11">
    <name type="scientific">Gibberella subglutinans</name>
    <name type="common">Fusarium subglutinans</name>
    <dbReference type="NCBI Taxonomy" id="42677"/>
    <lineage>
        <taxon>Eukaryota</taxon>
        <taxon>Fungi</taxon>
        <taxon>Dikarya</taxon>
        <taxon>Ascomycota</taxon>
        <taxon>Pezizomycotina</taxon>
        <taxon>Sordariomycetes</taxon>
        <taxon>Hypocreomycetidae</taxon>
        <taxon>Hypocreales</taxon>
        <taxon>Nectriaceae</taxon>
        <taxon>Fusarium</taxon>
        <taxon>Fusarium fujikuroi species complex</taxon>
    </lineage>
</organism>
<keyword evidence="5" id="KW-0256">Endoplasmic reticulum</keyword>
<evidence type="ECO:0000256" key="5">
    <source>
        <dbReference type="ARBA" id="ARBA00022824"/>
    </source>
</evidence>
<name>A0A8H5QCT8_GIBSU</name>
<dbReference type="GO" id="GO:0018279">
    <property type="term" value="P:protein N-linked glycosylation via asparagine"/>
    <property type="evidence" value="ECO:0007669"/>
    <property type="project" value="TreeGrafter"/>
</dbReference>
<accession>A0A8H5QCT8</accession>
<keyword evidence="4 9" id="KW-0812">Transmembrane</keyword>
<comment type="caution">
    <text evidence="10">The sequence shown here is derived from an EMBL/GenBank/DDBJ whole genome shotgun (WGS) entry which is preliminary data.</text>
</comment>
<dbReference type="InterPro" id="IPR036330">
    <property type="entry name" value="Ost4p_sf"/>
</dbReference>
<evidence type="ECO:0000313" key="10">
    <source>
        <dbReference type="EMBL" id="KAF5613451.1"/>
    </source>
</evidence>
<keyword evidence="8 9" id="KW-0472">Membrane</keyword>
<dbReference type="InterPro" id="IPR018943">
    <property type="entry name" value="Oligosaccaryltransferase"/>
</dbReference>
<dbReference type="GO" id="GO:0008250">
    <property type="term" value="C:oligosaccharyltransferase complex"/>
    <property type="evidence" value="ECO:0007669"/>
    <property type="project" value="TreeGrafter"/>
</dbReference>
<dbReference type="SUPFAM" id="SSF103464">
    <property type="entry name" value="Oligosaccharyltransferase subunit ost4p"/>
    <property type="match status" value="1"/>
</dbReference>
<gene>
    <name evidence="10" type="ORF">FSUBG_659</name>
</gene>
<evidence type="ECO:0000313" key="11">
    <source>
        <dbReference type="Proteomes" id="UP000547976"/>
    </source>
</evidence>
<proteinExistence type="inferred from homology"/>
<protein>
    <recommendedName>
        <fullName evidence="3">Dolichyl-diphosphooligosaccharide--protein glycosyltransferase subunit 4</fullName>
    </recommendedName>
</protein>
<keyword evidence="7 9" id="KW-1133">Transmembrane helix</keyword>
<sequence>MISDNDLYRLAIFFGTSAMILIVLYHFLEVNAAKDPIEAVSRLLRLVIFYEKGISSLQQRLLGVKENSLDDRFRLFGKQSVGSIQLD</sequence>
<keyword evidence="10" id="KW-0808">Transferase</keyword>
<dbReference type="Proteomes" id="UP000547976">
    <property type="component" value="Unassembled WGS sequence"/>
</dbReference>
<evidence type="ECO:0000256" key="1">
    <source>
        <dbReference type="ARBA" id="ARBA00004643"/>
    </source>
</evidence>
<evidence type="ECO:0000256" key="4">
    <source>
        <dbReference type="ARBA" id="ARBA00022692"/>
    </source>
</evidence>
<evidence type="ECO:0000256" key="2">
    <source>
        <dbReference type="ARBA" id="ARBA00007685"/>
    </source>
</evidence>
<comment type="similarity">
    <text evidence="2">Belongs to the OST4 family.</text>
</comment>
<dbReference type="PANTHER" id="PTHR48164">
    <property type="entry name" value="DOLICHYL-DIPHOSPHOOLIGOSACCHARIDE--PROTEIN GLYCOSYLTRANSFERASE SUBUNIT 4"/>
    <property type="match status" value="1"/>
</dbReference>
<dbReference type="GO" id="GO:0016740">
    <property type="term" value="F:transferase activity"/>
    <property type="evidence" value="ECO:0007669"/>
    <property type="project" value="UniProtKB-KW"/>
</dbReference>
<reference evidence="10 11" key="1">
    <citation type="submission" date="2020-05" db="EMBL/GenBank/DDBJ databases">
        <title>Identification and distribution of gene clusters putatively required for synthesis of sphingolipid metabolism inhibitors in phylogenetically diverse species of the filamentous fungus Fusarium.</title>
        <authorList>
            <person name="Kim H.-S."/>
            <person name="Busman M."/>
            <person name="Brown D.W."/>
            <person name="Divon H."/>
            <person name="Uhlig S."/>
            <person name="Proctor R.H."/>
        </authorList>
    </citation>
    <scope>NUCLEOTIDE SEQUENCE [LARGE SCALE GENOMIC DNA]</scope>
    <source>
        <strain evidence="10 11">NRRL 66333</strain>
    </source>
</reference>
<evidence type="ECO:0000256" key="8">
    <source>
        <dbReference type="ARBA" id="ARBA00023136"/>
    </source>
</evidence>
<evidence type="ECO:0000256" key="3">
    <source>
        <dbReference type="ARBA" id="ARBA00017662"/>
    </source>
</evidence>
<comment type="subcellular location">
    <subcellularLocation>
        <location evidence="1">Endoplasmic reticulum membrane</location>
        <topology evidence="1">Single-pass type III membrane protein</topology>
    </subcellularLocation>
</comment>
<dbReference type="EMBL" id="JAAOAV010000003">
    <property type="protein sequence ID" value="KAF5613451.1"/>
    <property type="molecule type" value="Genomic_DNA"/>
</dbReference>
<dbReference type="PANTHER" id="PTHR48164:SF1">
    <property type="entry name" value="DOLICHYL-DIPHOSPHOOLIGOSACCHARIDE--PROTEIN GLYCOSYLTRANSFERASE SUBUNIT 4"/>
    <property type="match status" value="1"/>
</dbReference>
<evidence type="ECO:0000256" key="6">
    <source>
        <dbReference type="ARBA" id="ARBA00022968"/>
    </source>
</evidence>
<dbReference type="Pfam" id="PF10215">
    <property type="entry name" value="Ost4"/>
    <property type="match status" value="1"/>
</dbReference>
<feature type="transmembrane region" description="Helical" evidence="9">
    <location>
        <begin position="7"/>
        <end position="28"/>
    </location>
</feature>
<keyword evidence="6" id="KW-0735">Signal-anchor</keyword>
<keyword evidence="11" id="KW-1185">Reference proteome</keyword>
<evidence type="ECO:0000256" key="9">
    <source>
        <dbReference type="SAM" id="Phobius"/>
    </source>
</evidence>
<dbReference type="GeneID" id="59319522"/>
<dbReference type="InterPro" id="IPR051307">
    <property type="entry name" value="OST4"/>
</dbReference>
<dbReference type="RefSeq" id="XP_036543676.1">
    <property type="nucleotide sequence ID" value="XM_036684804.1"/>
</dbReference>